<evidence type="ECO:0000256" key="3">
    <source>
        <dbReference type="ARBA" id="ARBA00022618"/>
    </source>
</evidence>
<name>A0A5J9TZS8_9POAL</name>
<feature type="compositionally biased region" description="Basic and acidic residues" evidence="11">
    <location>
        <begin position="193"/>
        <end position="213"/>
    </location>
</feature>
<keyword evidence="8" id="KW-0539">Nucleus</keyword>
<keyword evidence="9" id="KW-0131">Cell cycle</keyword>
<dbReference type="PANTHER" id="PTHR23168">
    <property type="entry name" value="MITOTIC SPINDLE ASSEMBLY CHECKPOINT PROTEIN MAD1 MITOTIC ARREST DEFICIENT-LIKE PROTEIN 1"/>
    <property type="match status" value="1"/>
</dbReference>
<dbReference type="GO" id="GO:0005635">
    <property type="term" value="C:nuclear envelope"/>
    <property type="evidence" value="ECO:0007669"/>
    <property type="project" value="TreeGrafter"/>
</dbReference>
<feature type="compositionally biased region" description="Low complexity" evidence="11">
    <location>
        <begin position="254"/>
        <end position="264"/>
    </location>
</feature>
<evidence type="ECO:0000256" key="6">
    <source>
        <dbReference type="ARBA" id="ARBA00023125"/>
    </source>
</evidence>
<feature type="compositionally biased region" description="Basic and acidic residues" evidence="11">
    <location>
        <begin position="57"/>
        <end position="70"/>
    </location>
</feature>
<evidence type="ECO:0000256" key="9">
    <source>
        <dbReference type="ARBA" id="ARBA00023306"/>
    </source>
</evidence>
<dbReference type="OrthoDB" id="642714at2759"/>
<evidence type="ECO:0000256" key="2">
    <source>
        <dbReference type="ARBA" id="ARBA00008029"/>
    </source>
</evidence>
<feature type="region of interest" description="Disordered" evidence="11">
    <location>
        <begin position="167"/>
        <end position="213"/>
    </location>
</feature>
<proteinExistence type="inferred from homology"/>
<evidence type="ECO:0000313" key="13">
    <source>
        <dbReference type="EMBL" id="TVU16893.1"/>
    </source>
</evidence>
<protein>
    <recommendedName>
        <fullName evidence="12">TF-B3 domain-containing protein</fullName>
    </recommendedName>
</protein>
<comment type="subcellular location">
    <subcellularLocation>
        <location evidence="1">Nucleus</location>
    </subcellularLocation>
</comment>
<feature type="region of interest" description="Disordered" evidence="11">
    <location>
        <begin position="231"/>
        <end position="267"/>
    </location>
</feature>
<evidence type="ECO:0000259" key="12">
    <source>
        <dbReference type="Pfam" id="PF02362"/>
    </source>
</evidence>
<dbReference type="AlphaFoldDB" id="A0A5J9TZS8"/>
<accession>A0A5J9TZS8</accession>
<dbReference type="InterPro" id="IPR008672">
    <property type="entry name" value="Mad1"/>
</dbReference>
<keyword evidence="7" id="KW-0804">Transcription</keyword>
<dbReference type="Gene3D" id="2.40.330.10">
    <property type="entry name" value="DNA-binding pseudobarrel domain"/>
    <property type="match status" value="1"/>
</dbReference>
<gene>
    <name evidence="13" type="ORF">EJB05_32896</name>
</gene>
<keyword evidence="10" id="KW-0175">Coiled coil</keyword>
<dbReference type="Proteomes" id="UP000324897">
    <property type="component" value="Chromosome 7"/>
</dbReference>
<dbReference type="GO" id="GO:0072686">
    <property type="term" value="C:mitotic spindle"/>
    <property type="evidence" value="ECO:0007669"/>
    <property type="project" value="TreeGrafter"/>
</dbReference>
<dbReference type="GO" id="GO:0003677">
    <property type="term" value="F:DNA binding"/>
    <property type="evidence" value="ECO:0007669"/>
    <property type="project" value="UniProtKB-KW"/>
</dbReference>
<feature type="domain" description="TF-B3" evidence="12">
    <location>
        <begin position="615"/>
        <end position="710"/>
    </location>
</feature>
<feature type="coiled-coil region" evidence="10">
    <location>
        <begin position="307"/>
        <end position="348"/>
    </location>
</feature>
<organism evidence="13 14">
    <name type="scientific">Eragrostis curvula</name>
    <name type="common">weeping love grass</name>
    <dbReference type="NCBI Taxonomy" id="38414"/>
    <lineage>
        <taxon>Eukaryota</taxon>
        <taxon>Viridiplantae</taxon>
        <taxon>Streptophyta</taxon>
        <taxon>Embryophyta</taxon>
        <taxon>Tracheophyta</taxon>
        <taxon>Spermatophyta</taxon>
        <taxon>Magnoliopsida</taxon>
        <taxon>Liliopsida</taxon>
        <taxon>Poales</taxon>
        <taxon>Poaceae</taxon>
        <taxon>PACMAD clade</taxon>
        <taxon>Chloridoideae</taxon>
        <taxon>Eragrostideae</taxon>
        <taxon>Eragrostidinae</taxon>
        <taxon>Eragrostis</taxon>
    </lineage>
</organism>
<feature type="non-terminal residue" evidence="13">
    <location>
        <position position="1"/>
    </location>
</feature>
<comment type="caution">
    <text evidence="13">The sequence shown here is derived from an EMBL/GenBank/DDBJ whole genome shotgun (WGS) entry which is preliminary data.</text>
</comment>
<evidence type="ECO:0000256" key="4">
    <source>
        <dbReference type="ARBA" id="ARBA00022776"/>
    </source>
</evidence>
<evidence type="ECO:0000313" key="14">
    <source>
        <dbReference type="Proteomes" id="UP000324897"/>
    </source>
</evidence>
<dbReference type="InterPro" id="IPR003340">
    <property type="entry name" value="B3_DNA-bd"/>
</dbReference>
<dbReference type="Gramene" id="TVU16893">
    <property type="protein sequence ID" value="TVU16893"/>
    <property type="gene ID" value="EJB05_32896"/>
</dbReference>
<feature type="coiled-coil region" evidence="10">
    <location>
        <begin position="461"/>
        <end position="488"/>
    </location>
</feature>
<evidence type="ECO:0000256" key="7">
    <source>
        <dbReference type="ARBA" id="ARBA00023163"/>
    </source>
</evidence>
<keyword evidence="3" id="KW-0132">Cell division</keyword>
<feature type="region of interest" description="Disordered" evidence="11">
    <location>
        <begin position="14"/>
        <end position="70"/>
    </location>
</feature>
<dbReference type="CDD" id="cd10017">
    <property type="entry name" value="B3_DNA"/>
    <property type="match status" value="1"/>
</dbReference>
<keyword evidence="5" id="KW-0805">Transcription regulation</keyword>
<feature type="compositionally biased region" description="Basic residues" evidence="11">
    <location>
        <begin position="14"/>
        <end position="29"/>
    </location>
</feature>
<evidence type="ECO:0000256" key="11">
    <source>
        <dbReference type="SAM" id="MobiDB-lite"/>
    </source>
</evidence>
<dbReference type="GO" id="GO:0051301">
    <property type="term" value="P:cell division"/>
    <property type="evidence" value="ECO:0007669"/>
    <property type="project" value="UniProtKB-KW"/>
</dbReference>
<evidence type="ECO:0000256" key="8">
    <source>
        <dbReference type="ARBA" id="ARBA00023242"/>
    </source>
</evidence>
<keyword evidence="4" id="KW-0498">Mitosis</keyword>
<reference evidence="13 14" key="1">
    <citation type="journal article" date="2019" name="Sci. Rep.">
        <title>A high-quality genome of Eragrostis curvula grass provides insights into Poaceae evolution and supports new strategies to enhance forage quality.</title>
        <authorList>
            <person name="Carballo J."/>
            <person name="Santos B.A.C.M."/>
            <person name="Zappacosta D."/>
            <person name="Garbus I."/>
            <person name="Selva J.P."/>
            <person name="Gallo C.A."/>
            <person name="Diaz A."/>
            <person name="Albertini E."/>
            <person name="Caccamo M."/>
            <person name="Echenique V."/>
        </authorList>
    </citation>
    <scope>NUCLEOTIDE SEQUENCE [LARGE SCALE GENOMIC DNA]</scope>
    <source>
        <strain evidence="14">cv. Victoria</strain>
        <tissue evidence="13">Leaf</tissue>
    </source>
</reference>
<dbReference type="GO" id="GO:0051315">
    <property type="term" value="P:attachment of mitotic spindle microtubules to kinetochore"/>
    <property type="evidence" value="ECO:0007669"/>
    <property type="project" value="TreeGrafter"/>
</dbReference>
<dbReference type="PANTHER" id="PTHR23168:SF0">
    <property type="entry name" value="MITOTIC SPINDLE ASSEMBLY CHECKPOINT PROTEIN MAD1"/>
    <property type="match status" value="1"/>
</dbReference>
<feature type="region of interest" description="Disordered" evidence="11">
    <location>
        <begin position="388"/>
        <end position="408"/>
    </location>
</feature>
<evidence type="ECO:0000256" key="5">
    <source>
        <dbReference type="ARBA" id="ARBA00023015"/>
    </source>
</evidence>
<dbReference type="InterPro" id="IPR015300">
    <property type="entry name" value="DNA-bd_pseudobarrel_sf"/>
</dbReference>
<sequence>MISKSLILLMTSSRRRRRSRCTARTRRRNQQTAPTTRIIRGGKRKKKRDKESDTEDKEEKSKEERKEENGLAVRAYDRDGRWYDVRWRYLASNTAYRIIGSGWRSFLQDNSKQQHFSPEIELWTFRSRKLELGYKDGHPQGALGLVLLHNNPQADQEPPAATTAHIIVGQDNPPHDDIMEVPGLPAADDDENADKASNKPDEAAPRSTRQERLTPLEVLLAQSMLLFKPRLVSSRRRRRPRMSGPDPGTPGWTRSSASAAAARNAKAERRVPLGDFTNVCGGGRFGAADAEEEVNDGTKLKSFHTDIEWLNKRLREEEGRRIRAEAQHSKLQDRVQQLELQLASYTTLLGHKPHGSCCVNLPQQLVDLEKQASTNLNKNGDATLVKEKAESATEEFDGVSEEKDRSREDHIMLTKQEPRDGDGSSLKQEMLSDQGQMDVVGKLERIIDEMNEIITQQCSKLDKMNDRLSIERRKVISLERERDQLRSQVESKLGYGDYSVTDTEVPQMVNTLAVDCEEKPEVQKPSEWLQAVEELKGQGGSAKKQPILIEICDDEETSMWCDGDINPSNPSSSGELGAESWFFRGNKLMLSSGMKKHLKEICGFVPPEIPFYIYQMNKSSLKRKGRMRLSAKYTSAHLRSCFHKKEGCIRFEVDGEECGTVKINLLEDGRASLSSGWEGVVEAKSMKVGDICAFQFKVSDDDLKLAIHMFHVARYLVSLK</sequence>
<evidence type="ECO:0000256" key="1">
    <source>
        <dbReference type="ARBA" id="ARBA00004123"/>
    </source>
</evidence>
<keyword evidence="6" id="KW-0238">DNA-binding</keyword>
<dbReference type="SUPFAM" id="SSF101936">
    <property type="entry name" value="DNA-binding pseudobarrel domain"/>
    <property type="match status" value="1"/>
</dbReference>
<dbReference type="Pfam" id="PF02362">
    <property type="entry name" value="B3"/>
    <property type="match status" value="1"/>
</dbReference>
<keyword evidence="14" id="KW-1185">Reference proteome</keyword>
<dbReference type="GO" id="GO:0007094">
    <property type="term" value="P:mitotic spindle assembly checkpoint signaling"/>
    <property type="evidence" value="ECO:0007669"/>
    <property type="project" value="InterPro"/>
</dbReference>
<dbReference type="GO" id="GO:0000776">
    <property type="term" value="C:kinetochore"/>
    <property type="evidence" value="ECO:0007669"/>
    <property type="project" value="TreeGrafter"/>
</dbReference>
<evidence type="ECO:0000256" key="10">
    <source>
        <dbReference type="SAM" id="Coils"/>
    </source>
</evidence>
<dbReference type="EMBL" id="RWGY01000029">
    <property type="protein sequence ID" value="TVU16893.1"/>
    <property type="molecule type" value="Genomic_DNA"/>
</dbReference>
<comment type="similarity">
    <text evidence="2">Belongs to the MAD1 family.</text>
</comment>